<name>A0A1D3L1M1_9EURY</name>
<dbReference type="Pfam" id="PF02741">
    <property type="entry name" value="FTR_C"/>
    <property type="match status" value="1"/>
</dbReference>
<dbReference type="PIRSF" id="PIRSF006414">
    <property type="entry name" value="Ftr_formyl_trnsf"/>
    <property type="match status" value="1"/>
</dbReference>
<dbReference type="InterPro" id="IPR002770">
    <property type="entry name" value="ForMFR_H4MPT_ForTrfase_C"/>
</dbReference>
<evidence type="ECO:0000259" key="4">
    <source>
        <dbReference type="Pfam" id="PF02741"/>
    </source>
</evidence>
<feature type="domain" description="Formylmethanofuran: tetrahydromethanopterin formyltransferase Ftr C-terminal" evidence="4">
    <location>
        <begin position="151"/>
        <end position="298"/>
    </location>
</feature>
<evidence type="ECO:0000313" key="5">
    <source>
        <dbReference type="EMBL" id="SCG85574.1"/>
    </source>
</evidence>
<dbReference type="PATRIC" id="fig|129848.4.peg.1020"/>
<dbReference type="Gene3D" id="3.30.70.520">
    <property type="match status" value="2"/>
</dbReference>
<gene>
    <name evidence="5" type="primary">ehaS</name>
    <name evidence="5" type="ORF">MCBB_1014</name>
</gene>
<dbReference type="GeneID" id="30411862"/>
<dbReference type="RefSeq" id="WP_394327150.1">
    <property type="nucleotide sequence ID" value="NZ_LT607756.1"/>
</dbReference>
<dbReference type="GO" id="GO:0030270">
    <property type="term" value="F:formylmethanofuran-tetrahydromethanopterin N-formyltransferase activity"/>
    <property type="evidence" value="ECO:0007669"/>
    <property type="project" value="InterPro"/>
</dbReference>
<protein>
    <submittedName>
        <fullName evidence="5">Formylmethanofuran-tetrahydromethanopterin formyltransferase-like protein</fullName>
    </submittedName>
</protein>
<dbReference type="NCBIfam" id="NF002554">
    <property type="entry name" value="PRK02114.1"/>
    <property type="match status" value="1"/>
</dbReference>
<accession>A0A1D3L1M1</accession>
<dbReference type="Proteomes" id="UP000094707">
    <property type="component" value="Chromosome I"/>
</dbReference>
<evidence type="ECO:0000259" key="3">
    <source>
        <dbReference type="Pfam" id="PF01913"/>
    </source>
</evidence>
<dbReference type="InterPro" id="IPR014053">
    <property type="entry name" value="ForMFR_H4MPT_ForTrfase"/>
</dbReference>
<dbReference type="SUPFAM" id="SSF55112">
    <property type="entry name" value="Formylmethanofuran:tetrahydromethanopterin formyltransferase"/>
    <property type="match status" value="2"/>
</dbReference>
<dbReference type="KEGG" id="mcub:MCBB_1014"/>
<dbReference type="EMBL" id="LT607756">
    <property type="protein sequence ID" value="SCG85574.1"/>
    <property type="molecule type" value="Genomic_DNA"/>
</dbReference>
<evidence type="ECO:0000313" key="6">
    <source>
        <dbReference type="Proteomes" id="UP000094707"/>
    </source>
</evidence>
<dbReference type="InterPro" id="IPR023447">
    <property type="entry name" value="ForMFR_H4MPT_ForTrfase_fd-like"/>
</dbReference>
<evidence type="ECO:0000256" key="1">
    <source>
        <dbReference type="ARBA" id="ARBA00006770"/>
    </source>
</evidence>
<sequence>MSMESNIESKLEDTYCEAFKGICSRVIVTADDEETIKRAAYDATSTPGTVIGRVEGGVESFIDGSKTPDGRDGVILQFWYNTTDIQKFEVELSYRIRQDILVKPFTSLFDASVDPAGKIGTMKQVGHCGDGYEWEENLYGRDMIVVPIAIPDFKIERELGYMNGIMGANFWYMCSSKEAVLEAGRAALKAIEKVEGVITPFDICSAASKPETNYPWIGPTTNHPYCPSLKKTLQEESMVPEGVGYIPEIVINGLNMEAVQEAMKVGIEATLDFDDVLKVSAGNYQGKLGDYNIPLKELFE</sequence>
<keyword evidence="2 5" id="KW-0808">Transferase</keyword>
<keyword evidence="6" id="KW-1185">Reference proteome</keyword>
<feature type="domain" description="Formylmethanofuran: tetrahydromethanopterin formyltransferase Ftr N-terminal" evidence="3">
    <location>
        <begin position="10"/>
        <end position="148"/>
    </location>
</feature>
<comment type="similarity">
    <text evidence="1">Belongs to the FTR family.</text>
</comment>
<dbReference type="Pfam" id="PF01913">
    <property type="entry name" value="FTR"/>
    <property type="match status" value="1"/>
</dbReference>
<proteinExistence type="inferred from homology"/>
<evidence type="ECO:0000256" key="2">
    <source>
        <dbReference type="ARBA" id="ARBA00022679"/>
    </source>
</evidence>
<dbReference type="InterPro" id="IPR022667">
    <property type="entry name" value="ForMFR_H4MPT_ForTrfase_N"/>
</dbReference>
<dbReference type="AlphaFoldDB" id="A0A1D3L1M1"/>
<dbReference type="STRING" id="118062.MCBB_1014"/>
<reference evidence="5 6" key="1">
    <citation type="submission" date="2016-08" db="EMBL/GenBank/DDBJ databases">
        <authorList>
            <person name="Seilhamer J.J."/>
        </authorList>
    </citation>
    <scope>NUCLEOTIDE SEQUENCE [LARGE SCALE GENOMIC DNA]</scope>
    <source>
        <strain evidence="5">Buetzberg</strain>
    </source>
</reference>
<dbReference type="GO" id="GO:0006730">
    <property type="term" value="P:one-carbon metabolic process"/>
    <property type="evidence" value="ECO:0007669"/>
    <property type="project" value="InterPro"/>
</dbReference>
<organism evidence="5 6">
    <name type="scientific">Methanobacterium congolense</name>
    <dbReference type="NCBI Taxonomy" id="118062"/>
    <lineage>
        <taxon>Archaea</taxon>
        <taxon>Methanobacteriati</taxon>
        <taxon>Methanobacteriota</taxon>
        <taxon>Methanomada group</taxon>
        <taxon>Methanobacteria</taxon>
        <taxon>Methanobacteriales</taxon>
        <taxon>Methanobacteriaceae</taxon>
        <taxon>Methanobacterium</taxon>
    </lineage>
</organism>